<feature type="transmembrane region" description="Helical" evidence="2">
    <location>
        <begin position="76"/>
        <end position="102"/>
    </location>
</feature>
<gene>
    <name evidence="3" type="primary">Hypp6024</name>
    <name evidence="3" type="ORF">BLAG_LOCUS4392</name>
</gene>
<dbReference type="AlphaFoldDB" id="A0A8J9VJ97"/>
<evidence type="ECO:0000256" key="1">
    <source>
        <dbReference type="SAM" id="MobiDB-lite"/>
    </source>
</evidence>
<dbReference type="OrthoDB" id="8190053at2759"/>
<evidence type="ECO:0000313" key="4">
    <source>
        <dbReference type="Proteomes" id="UP000838412"/>
    </source>
</evidence>
<organism evidence="3 4">
    <name type="scientific">Branchiostoma lanceolatum</name>
    <name type="common">Common lancelet</name>
    <name type="synonym">Amphioxus lanceolatum</name>
    <dbReference type="NCBI Taxonomy" id="7740"/>
    <lineage>
        <taxon>Eukaryota</taxon>
        <taxon>Metazoa</taxon>
        <taxon>Chordata</taxon>
        <taxon>Cephalochordata</taxon>
        <taxon>Leptocardii</taxon>
        <taxon>Amphioxiformes</taxon>
        <taxon>Branchiostomatidae</taxon>
        <taxon>Branchiostoma</taxon>
    </lineage>
</organism>
<dbReference type="PANTHER" id="PTHR36694">
    <property type="entry name" value="PASIFLORA 1, ISOFORM A-RELATED"/>
    <property type="match status" value="1"/>
</dbReference>
<name>A0A8J9VJ97_BRALA</name>
<feature type="transmembrane region" description="Helical" evidence="2">
    <location>
        <begin position="50"/>
        <end position="69"/>
    </location>
</feature>
<keyword evidence="2" id="KW-1133">Transmembrane helix</keyword>
<dbReference type="PANTHER" id="PTHR36694:SF11">
    <property type="entry name" value="LP21121P-RELATED"/>
    <property type="match status" value="1"/>
</dbReference>
<sequence>MAILSTCCGCCNVRTGSMVTAVLMLIVCGMDLGVKFSVQMGVATAKYTGVFMDGVFALLCIFLIVGVAMNNRYLCMTWVIGAVVYLVMDLILCIAITVIMFVTPMAMDDFVINVTVAPNATPAPADEMIDFAFNMAIVVTIAVVWVLFLVVASIDIYCILVVYSHIQNLRESDQVDDQPSGPPPAYDPAAQAYSLEAAKVDPEPGVDRKDTPTTSTLITSA</sequence>
<reference evidence="3" key="1">
    <citation type="submission" date="2022-01" db="EMBL/GenBank/DDBJ databases">
        <authorList>
            <person name="Braso-Vives M."/>
        </authorList>
    </citation>
    <scope>NUCLEOTIDE SEQUENCE</scope>
</reference>
<evidence type="ECO:0000256" key="2">
    <source>
        <dbReference type="SAM" id="Phobius"/>
    </source>
</evidence>
<feature type="compositionally biased region" description="Polar residues" evidence="1">
    <location>
        <begin position="212"/>
        <end position="221"/>
    </location>
</feature>
<dbReference type="Proteomes" id="UP000838412">
    <property type="component" value="Chromosome 11"/>
</dbReference>
<feature type="transmembrane region" description="Helical" evidence="2">
    <location>
        <begin position="21"/>
        <end position="38"/>
    </location>
</feature>
<keyword evidence="2" id="KW-0812">Transmembrane</keyword>
<evidence type="ECO:0000313" key="3">
    <source>
        <dbReference type="EMBL" id="CAH1240424.1"/>
    </source>
</evidence>
<feature type="transmembrane region" description="Helical" evidence="2">
    <location>
        <begin position="131"/>
        <end position="163"/>
    </location>
</feature>
<protein>
    <submittedName>
        <fullName evidence="3">Hypp6024 protein</fullName>
    </submittedName>
</protein>
<keyword evidence="4" id="KW-1185">Reference proteome</keyword>
<proteinExistence type="predicted"/>
<accession>A0A8J9VJ97</accession>
<dbReference type="EMBL" id="OV696696">
    <property type="protein sequence ID" value="CAH1240424.1"/>
    <property type="molecule type" value="Genomic_DNA"/>
</dbReference>
<feature type="region of interest" description="Disordered" evidence="1">
    <location>
        <begin position="198"/>
        <end position="221"/>
    </location>
</feature>
<feature type="compositionally biased region" description="Basic and acidic residues" evidence="1">
    <location>
        <begin position="198"/>
        <end position="211"/>
    </location>
</feature>
<keyword evidence="2" id="KW-0472">Membrane</keyword>